<evidence type="ECO:0000313" key="2">
    <source>
        <dbReference type="WBParaSite" id="nRc.2.0.1.t31527-RA"/>
    </source>
</evidence>
<protein>
    <submittedName>
        <fullName evidence="2">Uncharacterized protein</fullName>
    </submittedName>
</protein>
<keyword evidence="1" id="KW-1185">Reference proteome</keyword>
<sequence length="280" mass="29877">RCGCDSGHSSRRCLRFSIGRAGLTNGGSRLTIGGSVTNSLTTTLRMGLAGVTRGRSPCSGGMRPVTTSCGLGVRGVAGGRNDRLTVNNLEGPKGVVELSSVPSGVERVPRLESNLALTLDDAVETETSDVASVDATLTVTGCDWLLLMMLEDAVETETSEVASVDATLTVTGCDWLLLMMLDDSDTLSLTKVDESECPGNLDFSDEKIQLRHVTKFRRKKILPLKVDEIVDPEDSSTGLLVTISVTSYSTTSTASCPKVTPYGDDILRFMPTNKDQTYQT</sequence>
<dbReference type="Proteomes" id="UP000887565">
    <property type="component" value="Unplaced"/>
</dbReference>
<name>A0A915JYT1_ROMCU</name>
<organism evidence="1 2">
    <name type="scientific">Romanomermis culicivorax</name>
    <name type="common">Nematode worm</name>
    <dbReference type="NCBI Taxonomy" id="13658"/>
    <lineage>
        <taxon>Eukaryota</taxon>
        <taxon>Metazoa</taxon>
        <taxon>Ecdysozoa</taxon>
        <taxon>Nematoda</taxon>
        <taxon>Enoplea</taxon>
        <taxon>Dorylaimia</taxon>
        <taxon>Mermithida</taxon>
        <taxon>Mermithoidea</taxon>
        <taxon>Mermithidae</taxon>
        <taxon>Romanomermis</taxon>
    </lineage>
</organism>
<proteinExistence type="predicted"/>
<dbReference type="WBParaSite" id="nRc.2.0.1.t31527-RA">
    <property type="protein sequence ID" value="nRc.2.0.1.t31527-RA"/>
    <property type="gene ID" value="nRc.2.0.1.g31527"/>
</dbReference>
<evidence type="ECO:0000313" key="1">
    <source>
        <dbReference type="Proteomes" id="UP000887565"/>
    </source>
</evidence>
<accession>A0A915JYT1</accession>
<dbReference type="AlphaFoldDB" id="A0A915JYT1"/>
<reference evidence="2" key="1">
    <citation type="submission" date="2022-11" db="UniProtKB">
        <authorList>
            <consortium name="WormBaseParasite"/>
        </authorList>
    </citation>
    <scope>IDENTIFICATION</scope>
</reference>